<evidence type="ECO:0000256" key="2">
    <source>
        <dbReference type="ARBA" id="ARBA00022797"/>
    </source>
</evidence>
<dbReference type="PANTHER" id="PTHR21661">
    <property type="entry name" value="EPOXIDE HYDROLASE 1-RELATED"/>
    <property type="match status" value="1"/>
</dbReference>
<comment type="similarity">
    <text evidence="1">Belongs to the peptidase S33 family.</text>
</comment>
<proteinExistence type="inferred from homology"/>
<organism evidence="6 7">
    <name type="scientific">Saccharothrix carnea</name>
    <dbReference type="NCBI Taxonomy" id="1280637"/>
    <lineage>
        <taxon>Bacteria</taxon>
        <taxon>Bacillati</taxon>
        <taxon>Actinomycetota</taxon>
        <taxon>Actinomycetes</taxon>
        <taxon>Pseudonocardiales</taxon>
        <taxon>Pseudonocardiaceae</taxon>
        <taxon>Saccharothrix</taxon>
    </lineage>
</organism>
<dbReference type="GO" id="GO:0097176">
    <property type="term" value="P:epoxide metabolic process"/>
    <property type="evidence" value="ECO:0007669"/>
    <property type="project" value="TreeGrafter"/>
</dbReference>
<dbReference type="InterPro" id="IPR029058">
    <property type="entry name" value="AB_hydrolase_fold"/>
</dbReference>
<reference evidence="6 7" key="1">
    <citation type="submission" date="2018-03" db="EMBL/GenBank/DDBJ databases">
        <title>Genomic Encyclopedia of Type Strains, Phase III (KMG-III): the genomes of soil and plant-associated and newly described type strains.</title>
        <authorList>
            <person name="Whitman W."/>
        </authorList>
    </citation>
    <scope>NUCLEOTIDE SEQUENCE [LARGE SCALE GENOMIC DNA]</scope>
    <source>
        <strain evidence="6 7">CGMCC 4.7097</strain>
    </source>
</reference>
<protein>
    <submittedName>
        <fullName evidence="6">Microsomal epoxide hydrolase</fullName>
    </submittedName>
</protein>
<dbReference type="PIRSF" id="PIRSF001112">
    <property type="entry name" value="Epoxide_hydrolase"/>
    <property type="match status" value="1"/>
</dbReference>
<dbReference type="InterPro" id="IPR016292">
    <property type="entry name" value="Epoxide_hydrolase"/>
</dbReference>
<evidence type="ECO:0000256" key="1">
    <source>
        <dbReference type="ARBA" id="ARBA00010088"/>
    </source>
</evidence>
<name>A0A2P8I4I9_SACCR</name>
<feature type="active site" description="Proton acceptor" evidence="4">
    <location>
        <position position="364"/>
    </location>
</feature>
<evidence type="ECO:0000256" key="4">
    <source>
        <dbReference type="PIRSR" id="PIRSR001112-1"/>
    </source>
</evidence>
<evidence type="ECO:0000313" key="7">
    <source>
        <dbReference type="Proteomes" id="UP000241118"/>
    </source>
</evidence>
<dbReference type="PRINTS" id="PR00412">
    <property type="entry name" value="EPOXHYDRLASE"/>
</dbReference>
<dbReference type="InterPro" id="IPR000639">
    <property type="entry name" value="Epox_hydrolase-like"/>
</dbReference>
<dbReference type="Proteomes" id="UP000241118">
    <property type="component" value="Unassembled WGS sequence"/>
</dbReference>
<dbReference type="SUPFAM" id="SSF53474">
    <property type="entry name" value="alpha/beta-Hydrolases"/>
    <property type="match status" value="1"/>
</dbReference>
<comment type="caution">
    <text evidence="6">The sequence shown here is derived from an EMBL/GenBank/DDBJ whole genome shotgun (WGS) entry which is preliminary data.</text>
</comment>
<evidence type="ECO:0000259" key="5">
    <source>
        <dbReference type="Pfam" id="PF06441"/>
    </source>
</evidence>
<dbReference type="GO" id="GO:0004301">
    <property type="term" value="F:epoxide hydrolase activity"/>
    <property type="evidence" value="ECO:0007669"/>
    <property type="project" value="TreeGrafter"/>
</dbReference>
<feature type="active site" description="Proton donor" evidence="4">
    <location>
        <position position="304"/>
    </location>
</feature>
<gene>
    <name evidence="6" type="ORF">B0I31_109175</name>
</gene>
<dbReference type="RefSeq" id="WP_106618097.1">
    <property type="nucleotide sequence ID" value="NZ_PYAX01000009.1"/>
</dbReference>
<keyword evidence="2" id="KW-0058">Aromatic hydrocarbons catabolism</keyword>
<dbReference type="InterPro" id="IPR010497">
    <property type="entry name" value="Epoxide_hydro_N"/>
</dbReference>
<dbReference type="AlphaFoldDB" id="A0A2P8I4I9"/>
<sequence>MQPFRIEIPQADLDDLNRRLDNTRWPDEVPGADWARGVPVGYLKDLAGYWRDGFDWRSVEARLNELPQFTTEIDGANIHFVHVRSPEPDATPLLITHGWPGSFVEFLDVIGPLTDPRAHGGDPADAFHLVIPSLPGFGFSGPTGAAGWDVDRVARAWQVLMADLGYDRYVAQGADWGKLVTLELGRIDPEHVAGVHLNMLVTFPPPDPAEMAGLSESDMGRLGKLLYFDLEGSGYMKIQATRPQTLAYGLTDSPVGQLAWIVEKYMEWTDSQLSPEDAVDRDRMLAIVTIFWLTATAGSSAQLYYESTDRTNQNVAARWAGPWPLTVPAGVAVFPHDPAPPIRRFADRILPTITHWSEFERGGHFAAFEEPDLFVGDVRAFARSLKQG</sequence>
<dbReference type="OrthoDB" id="27092at2"/>
<dbReference type="PANTHER" id="PTHR21661:SF35">
    <property type="entry name" value="EPOXIDE HYDROLASE"/>
    <property type="match status" value="1"/>
</dbReference>
<accession>A0A2P8I4I9</accession>
<dbReference type="Gene3D" id="3.40.50.1820">
    <property type="entry name" value="alpha/beta hydrolase"/>
    <property type="match status" value="1"/>
</dbReference>
<evidence type="ECO:0000256" key="3">
    <source>
        <dbReference type="ARBA" id="ARBA00022801"/>
    </source>
</evidence>
<evidence type="ECO:0000313" key="6">
    <source>
        <dbReference type="EMBL" id="PSL53385.1"/>
    </source>
</evidence>
<dbReference type="EMBL" id="PYAX01000009">
    <property type="protein sequence ID" value="PSL53385.1"/>
    <property type="molecule type" value="Genomic_DNA"/>
</dbReference>
<feature type="active site" description="Nucleophile" evidence="4">
    <location>
        <position position="175"/>
    </location>
</feature>
<feature type="domain" description="Epoxide hydrolase N-terminal" evidence="5">
    <location>
        <begin position="1"/>
        <end position="106"/>
    </location>
</feature>
<keyword evidence="3 6" id="KW-0378">Hydrolase</keyword>
<keyword evidence="7" id="KW-1185">Reference proteome</keyword>
<dbReference type="Pfam" id="PF06441">
    <property type="entry name" value="EHN"/>
    <property type="match status" value="1"/>
</dbReference>